<dbReference type="OMA" id="GWVATIQ"/>
<sequence length="317" mass="32983">MGGDGIGTQVPGLDINLHQVALLVVQVTFDPDQSRLGIDAEQLPHPVGCVTAEGIEHLAVGALVGIGGVEVEENGAQRDVFGQLHHVGRRLEHRAVVVGVDQAHVELDRAGARRLAAVERRQHQGVVALLLAVQGLLHHQLGEFGAVASGFDVQGEEAVIVAGEQVSAEAVLGRVGIVRASQREASARRGVLGDVQIDLVGGESRRVVVEILDLHLDHADLLVVGEDLEGELALGAPAAQSLPVEALLGVEQAALAVHVEQVGSRVLQHAESGLGAAGPLQRGRSAARPGLQPGIAADVPDHRAGALLLRHRVVQVP</sequence>
<protein>
    <submittedName>
        <fullName evidence="1">Uncharacterized protein</fullName>
    </submittedName>
</protein>
<keyword evidence="2" id="KW-1185">Reference proteome</keyword>
<name>A0A8C6Y773_NAJNA</name>
<accession>A0A8C6Y773</accession>
<reference evidence="1" key="2">
    <citation type="submission" date="2025-09" db="UniProtKB">
        <authorList>
            <consortium name="Ensembl"/>
        </authorList>
    </citation>
    <scope>IDENTIFICATION</scope>
</reference>
<dbReference type="AlphaFoldDB" id="A0A8C6Y773"/>
<proteinExistence type="predicted"/>
<reference evidence="1" key="1">
    <citation type="submission" date="2025-08" db="UniProtKB">
        <authorList>
            <consortium name="Ensembl"/>
        </authorList>
    </citation>
    <scope>IDENTIFICATION</scope>
</reference>
<dbReference type="GeneTree" id="ENSGT00900000143708"/>
<dbReference type="Ensembl" id="ENSNNAT00000024985.1">
    <property type="protein sequence ID" value="ENSNNAP00000023829.1"/>
    <property type="gene ID" value="ENSNNAG00000015685.1"/>
</dbReference>
<evidence type="ECO:0000313" key="1">
    <source>
        <dbReference type="Ensembl" id="ENSNNAP00000023829.1"/>
    </source>
</evidence>
<organism evidence="1 2">
    <name type="scientific">Naja naja</name>
    <name type="common">Indian cobra</name>
    <dbReference type="NCBI Taxonomy" id="35670"/>
    <lineage>
        <taxon>Eukaryota</taxon>
        <taxon>Metazoa</taxon>
        <taxon>Chordata</taxon>
        <taxon>Craniata</taxon>
        <taxon>Vertebrata</taxon>
        <taxon>Euteleostomi</taxon>
        <taxon>Lepidosauria</taxon>
        <taxon>Squamata</taxon>
        <taxon>Bifurcata</taxon>
        <taxon>Unidentata</taxon>
        <taxon>Episquamata</taxon>
        <taxon>Toxicofera</taxon>
        <taxon>Serpentes</taxon>
        <taxon>Colubroidea</taxon>
        <taxon>Elapidae</taxon>
        <taxon>Elapinae</taxon>
        <taxon>Naja</taxon>
    </lineage>
</organism>
<dbReference type="OrthoDB" id="8469494at2759"/>
<evidence type="ECO:0000313" key="2">
    <source>
        <dbReference type="Proteomes" id="UP000694559"/>
    </source>
</evidence>
<dbReference type="Proteomes" id="UP000694559">
    <property type="component" value="Unplaced"/>
</dbReference>